<reference evidence="2 3" key="2">
    <citation type="journal article" date="2016" name="Genome Announc.">
        <title>Complete Genome Sequence of Sphingopyxis macrogoltabida Strain 203N (NBRC 111659), a Polyethylene Glycol Degrader.</title>
        <authorList>
            <person name="Ohtsubo Y."/>
            <person name="Nonoyama S."/>
            <person name="Nagata Y."/>
            <person name="Numata M."/>
            <person name="Tsuchikane K."/>
            <person name="Hosoyama A."/>
            <person name="Yamazoe A."/>
            <person name="Tsuda M."/>
            <person name="Fujita N."/>
            <person name="Kawai F."/>
        </authorList>
    </citation>
    <scope>NUCLEOTIDE SEQUENCE [LARGE SCALE GENOMIC DNA]</scope>
    <source>
        <strain evidence="2 3">203N</strain>
    </source>
</reference>
<dbReference type="AlphaFoldDB" id="A0AAC8YZQ2"/>
<dbReference type="Gene3D" id="3.30.1780.10">
    <property type="entry name" value="ornithine cyclodeaminase, domain 1"/>
    <property type="match status" value="1"/>
</dbReference>
<keyword evidence="3" id="KW-1185">Reference proteome</keyword>
<evidence type="ECO:0000313" key="2">
    <source>
        <dbReference type="EMBL" id="AMU88944.1"/>
    </source>
</evidence>
<dbReference type="PANTHER" id="PTHR13812:SF19">
    <property type="entry name" value="KETIMINE REDUCTASE MU-CRYSTALLIN"/>
    <property type="match status" value="1"/>
</dbReference>
<reference evidence="3" key="1">
    <citation type="submission" date="2015-11" db="EMBL/GenBank/DDBJ databases">
        <title>Complete genome sequence of a polyethylene-glycol degrader Sphingopyxis macrogoltabida 203N (NBRC 111659).</title>
        <authorList>
            <person name="Yoshiyuki O."/>
            <person name="Shouta N."/>
            <person name="Nagata Y."/>
            <person name="Numata M."/>
            <person name="Tsuchikane K."/>
            <person name="Hosoyama A."/>
            <person name="Yamazoe A."/>
            <person name="Tsuda M."/>
            <person name="Fujita N."/>
            <person name="Kawai F."/>
        </authorList>
    </citation>
    <scope>NUCLEOTIDE SEQUENCE [LARGE SCALE GENOMIC DNA]</scope>
    <source>
        <strain evidence="3">203N</strain>
    </source>
</reference>
<dbReference type="Proteomes" id="UP000076088">
    <property type="component" value="Chromosome"/>
</dbReference>
<comment type="similarity">
    <text evidence="1">Belongs to the ornithine cyclodeaminase/mu-crystallin family.</text>
</comment>
<dbReference type="PIRSF" id="PIRSF001439">
    <property type="entry name" value="CryM"/>
    <property type="match status" value="1"/>
</dbReference>
<evidence type="ECO:0000313" key="3">
    <source>
        <dbReference type="Proteomes" id="UP000076088"/>
    </source>
</evidence>
<protein>
    <recommendedName>
        <fullName evidence="4">Ornithine cyclodeaminase</fullName>
    </recommendedName>
</protein>
<dbReference type="GO" id="GO:0016491">
    <property type="term" value="F:oxidoreductase activity"/>
    <property type="evidence" value="ECO:0007669"/>
    <property type="project" value="UniProtKB-ARBA"/>
</dbReference>
<dbReference type="EMBL" id="CP013344">
    <property type="protein sequence ID" value="AMU88944.1"/>
    <property type="molecule type" value="Genomic_DNA"/>
</dbReference>
<gene>
    <name evidence="2" type="ORF">ATM17_07795</name>
</gene>
<evidence type="ECO:0000256" key="1">
    <source>
        <dbReference type="ARBA" id="ARBA00008903"/>
    </source>
</evidence>
<dbReference type="Pfam" id="PF02423">
    <property type="entry name" value="OCD_Mu_crystall"/>
    <property type="match status" value="1"/>
</dbReference>
<dbReference type="KEGG" id="smaz:LH19_12090"/>
<accession>A0AAC8YZQ2</accession>
<proteinExistence type="inferred from homology"/>
<dbReference type="GO" id="GO:0005737">
    <property type="term" value="C:cytoplasm"/>
    <property type="evidence" value="ECO:0007669"/>
    <property type="project" value="TreeGrafter"/>
</dbReference>
<dbReference type="InterPro" id="IPR023401">
    <property type="entry name" value="ODC_N"/>
</dbReference>
<dbReference type="InterPro" id="IPR003462">
    <property type="entry name" value="ODC_Mu_crystall"/>
</dbReference>
<dbReference type="SUPFAM" id="SSF51735">
    <property type="entry name" value="NAD(P)-binding Rossmann-fold domains"/>
    <property type="match status" value="1"/>
</dbReference>
<dbReference type="RefSeq" id="WP_054728134.1">
    <property type="nucleotide sequence ID" value="NZ_CP013344.1"/>
</dbReference>
<dbReference type="PANTHER" id="PTHR13812">
    <property type="entry name" value="KETIMINE REDUCTASE MU-CRYSTALLIN"/>
    <property type="match status" value="1"/>
</dbReference>
<dbReference type="NCBIfam" id="NF004793">
    <property type="entry name" value="PRK06141.1"/>
    <property type="match status" value="1"/>
</dbReference>
<dbReference type="InterPro" id="IPR036291">
    <property type="entry name" value="NAD(P)-bd_dom_sf"/>
</dbReference>
<dbReference type="GO" id="GO:0019752">
    <property type="term" value="P:carboxylic acid metabolic process"/>
    <property type="evidence" value="ECO:0007669"/>
    <property type="project" value="UniProtKB-ARBA"/>
</dbReference>
<dbReference type="Gene3D" id="3.40.50.720">
    <property type="entry name" value="NAD(P)-binding Rossmann-like Domain"/>
    <property type="match status" value="1"/>
</dbReference>
<organism evidence="2 3">
    <name type="scientific">Sphingopyxis macrogoltabida</name>
    <name type="common">Sphingomonas macrogoltabidus</name>
    <dbReference type="NCBI Taxonomy" id="33050"/>
    <lineage>
        <taxon>Bacteria</taxon>
        <taxon>Pseudomonadati</taxon>
        <taxon>Pseudomonadota</taxon>
        <taxon>Alphaproteobacteria</taxon>
        <taxon>Sphingomonadales</taxon>
        <taxon>Sphingomonadaceae</taxon>
        <taxon>Sphingopyxis</taxon>
    </lineage>
</organism>
<evidence type="ECO:0008006" key="4">
    <source>
        <dbReference type="Google" id="ProtNLM"/>
    </source>
</evidence>
<name>A0AAC8YZQ2_SPHMC</name>
<dbReference type="FunFam" id="3.40.50.720:FF:000311">
    <property type="entry name" value="Ornithine cyclodeaminase"/>
    <property type="match status" value="1"/>
</dbReference>
<sequence>MRMIGAGEIVGALPFAALVDHLAVALLQPAAAPLRLGVSRGTGRELLVMPAMSDRYAGVKVLTVTANNGSNGLPVIGGLFIFIDARTGETLAIMDAEELTARRTAAVSALAARALAKPDARRLLLLGTGHLAPYLAEAHATVRPVDTIEVWGRSPDNAARTASEVARRLPEAKVTIANDLAAAARCADIISAATRSTEPLIRGEWVAPGTHVDLVGGYRPDMREIDDEGVRQSAIYVDTIDGALAEAGDLRTPLDNGVIGPDAIRGDIRVLATHPLSLPDGTRTLFKSVGTALADLAAAELVWEKLGDG</sequence>